<dbReference type="EMBL" id="CABPST010000014">
    <property type="protein sequence ID" value="VVE90262.1"/>
    <property type="molecule type" value="Genomic_DNA"/>
</dbReference>
<reference evidence="2 3" key="1">
    <citation type="submission" date="2019-08" db="EMBL/GenBank/DDBJ databases">
        <authorList>
            <person name="Peeters C."/>
        </authorList>
    </citation>
    <scope>NUCLEOTIDE SEQUENCE [LARGE SCALE GENOMIC DNA]</scope>
    <source>
        <strain evidence="2 3">LMG 20603</strain>
    </source>
</reference>
<dbReference type="Proteomes" id="UP000382040">
    <property type="component" value="Unassembled WGS sequence"/>
</dbReference>
<sequence length="85" mass="9561">MQTIGHRCISNASSVVGHIPKSHATEMSHRHDVHRELTRRNVASDVNFATPHGTVRSTADMRMRTRLHPKSDGSFMTQTPDSRMP</sequence>
<protein>
    <submittedName>
        <fullName evidence="2">Uncharacterized protein</fullName>
    </submittedName>
</protein>
<evidence type="ECO:0000313" key="3">
    <source>
        <dbReference type="Proteomes" id="UP000382040"/>
    </source>
</evidence>
<proteinExistence type="predicted"/>
<evidence type="ECO:0000256" key="1">
    <source>
        <dbReference type="SAM" id="MobiDB-lite"/>
    </source>
</evidence>
<gene>
    <name evidence="2" type="ORF">PBR20603_04243</name>
</gene>
<feature type="compositionally biased region" description="Polar residues" evidence="1">
    <location>
        <begin position="74"/>
        <end position="85"/>
    </location>
</feature>
<accession>A0A5E5BYR0</accession>
<dbReference type="AlphaFoldDB" id="A0A5E5BYR0"/>
<evidence type="ECO:0000313" key="2">
    <source>
        <dbReference type="EMBL" id="VVE90262.1"/>
    </source>
</evidence>
<keyword evidence="3" id="KW-1185">Reference proteome</keyword>
<name>A0A5E5BYR0_9BURK</name>
<feature type="region of interest" description="Disordered" evidence="1">
    <location>
        <begin position="65"/>
        <end position="85"/>
    </location>
</feature>
<organism evidence="2 3">
    <name type="scientific">Pandoraea bronchicola</name>
    <dbReference type="NCBI Taxonomy" id="2508287"/>
    <lineage>
        <taxon>Bacteria</taxon>
        <taxon>Pseudomonadati</taxon>
        <taxon>Pseudomonadota</taxon>
        <taxon>Betaproteobacteria</taxon>
        <taxon>Burkholderiales</taxon>
        <taxon>Burkholderiaceae</taxon>
        <taxon>Pandoraea</taxon>
    </lineage>
</organism>